<evidence type="ECO:0000256" key="2">
    <source>
        <dbReference type="SAM" id="MobiDB-lite"/>
    </source>
</evidence>
<feature type="compositionally biased region" description="Low complexity" evidence="2">
    <location>
        <begin position="239"/>
        <end position="250"/>
    </location>
</feature>
<feature type="compositionally biased region" description="Polar residues" evidence="2">
    <location>
        <begin position="2136"/>
        <end position="2148"/>
    </location>
</feature>
<feature type="compositionally biased region" description="Basic and acidic residues" evidence="2">
    <location>
        <begin position="4342"/>
        <end position="4358"/>
    </location>
</feature>
<feature type="compositionally biased region" description="Polar residues" evidence="2">
    <location>
        <begin position="924"/>
        <end position="933"/>
    </location>
</feature>
<feature type="compositionally biased region" description="Polar residues" evidence="2">
    <location>
        <begin position="1166"/>
        <end position="1197"/>
    </location>
</feature>
<feature type="compositionally biased region" description="Basic and acidic residues" evidence="2">
    <location>
        <begin position="2638"/>
        <end position="2648"/>
    </location>
</feature>
<feature type="region of interest" description="Disordered" evidence="2">
    <location>
        <begin position="4339"/>
        <end position="4364"/>
    </location>
</feature>
<feature type="region of interest" description="Disordered" evidence="2">
    <location>
        <begin position="2980"/>
        <end position="3035"/>
    </location>
</feature>
<evidence type="ECO:0000256" key="1">
    <source>
        <dbReference type="SAM" id="Coils"/>
    </source>
</evidence>
<proteinExistence type="predicted"/>
<feature type="region of interest" description="Disordered" evidence="2">
    <location>
        <begin position="2127"/>
        <end position="2148"/>
    </location>
</feature>
<feature type="compositionally biased region" description="Basic and acidic residues" evidence="2">
    <location>
        <begin position="960"/>
        <end position="972"/>
    </location>
</feature>
<feature type="compositionally biased region" description="Basic residues" evidence="2">
    <location>
        <begin position="850"/>
        <end position="860"/>
    </location>
</feature>
<feature type="compositionally biased region" description="Low complexity" evidence="2">
    <location>
        <begin position="1903"/>
        <end position="1918"/>
    </location>
</feature>
<feature type="compositionally biased region" description="Basic and acidic residues" evidence="2">
    <location>
        <begin position="225"/>
        <end position="237"/>
    </location>
</feature>
<feature type="compositionally biased region" description="Basic and acidic residues" evidence="2">
    <location>
        <begin position="861"/>
        <end position="902"/>
    </location>
</feature>
<protein>
    <submittedName>
        <fullName evidence="3">Uncharacterized protein</fullName>
    </submittedName>
</protein>
<dbReference type="EMBL" id="VSRR010001854">
    <property type="protein sequence ID" value="MPC28092.1"/>
    <property type="molecule type" value="Genomic_DNA"/>
</dbReference>
<feature type="compositionally biased region" description="Pro residues" evidence="2">
    <location>
        <begin position="639"/>
        <end position="649"/>
    </location>
</feature>
<keyword evidence="4" id="KW-1185">Reference proteome</keyword>
<feature type="coiled-coil region" evidence="1">
    <location>
        <begin position="4930"/>
        <end position="5034"/>
    </location>
</feature>
<feature type="compositionally biased region" description="Basic and acidic residues" evidence="2">
    <location>
        <begin position="342"/>
        <end position="355"/>
    </location>
</feature>
<feature type="compositionally biased region" description="Polar residues" evidence="2">
    <location>
        <begin position="947"/>
        <end position="959"/>
    </location>
</feature>
<feature type="region of interest" description="Disordered" evidence="2">
    <location>
        <begin position="1891"/>
        <end position="1940"/>
    </location>
</feature>
<feature type="region of interest" description="Disordered" evidence="2">
    <location>
        <begin position="2786"/>
        <end position="2938"/>
    </location>
</feature>
<feature type="compositionally biased region" description="Basic residues" evidence="2">
    <location>
        <begin position="4726"/>
        <end position="4736"/>
    </location>
</feature>
<feature type="compositionally biased region" description="Basic residues" evidence="2">
    <location>
        <begin position="1047"/>
        <end position="1056"/>
    </location>
</feature>
<feature type="region of interest" description="Disordered" evidence="2">
    <location>
        <begin position="638"/>
        <end position="670"/>
    </location>
</feature>
<feature type="compositionally biased region" description="Basic and acidic residues" evidence="2">
    <location>
        <begin position="1098"/>
        <end position="1111"/>
    </location>
</feature>
<gene>
    <name evidence="3" type="ORF">E2C01_021288</name>
</gene>
<feature type="region of interest" description="Disordered" evidence="2">
    <location>
        <begin position="3913"/>
        <end position="3936"/>
    </location>
</feature>
<evidence type="ECO:0000313" key="4">
    <source>
        <dbReference type="Proteomes" id="UP000324222"/>
    </source>
</evidence>
<feature type="compositionally biased region" description="Basic and acidic residues" evidence="2">
    <location>
        <begin position="1140"/>
        <end position="1153"/>
    </location>
</feature>
<feature type="compositionally biased region" description="Basic and acidic residues" evidence="2">
    <location>
        <begin position="784"/>
        <end position="830"/>
    </location>
</feature>
<feature type="compositionally biased region" description="Acidic residues" evidence="2">
    <location>
        <begin position="653"/>
        <end position="669"/>
    </location>
</feature>
<feature type="compositionally biased region" description="Basic and acidic residues" evidence="2">
    <location>
        <begin position="3013"/>
        <end position="3035"/>
    </location>
</feature>
<feature type="region of interest" description="Disordered" evidence="2">
    <location>
        <begin position="4802"/>
        <end position="4829"/>
    </location>
</feature>
<feature type="compositionally biased region" description="Low complexity" evidence="2">
    <location>
        <begin position="274"/>
        <end position="284"/>
    </location>
</feature>
<feature type="compositionally biased region" description="Basic and acidic residues" evidence="2">
    <location>
        <begin position="2513"/>
        <end position="2542"/>
    </location>
</feature>
<keyword evidence="1" id="KW-0175">Coiled coil</keyword>
<name>A0A5B7E236_PORTR</name>
<feature type="compositionally biased region" description="Basic residues" evidence="2">
    <location>
        <begin position="3913"/>
        <end position="3927"/>
    </location>
</feature>
<feature type="compositionally biased region" description="Basic and acidic residues" evidence="2">
    <location>
        <begin position="4690"/>
        <end position="4725"/>
    </location>
</feature>
<feature type="compositionally biased region" description="Basic residues" evidence="2">
    <location>
        <begin position="2625"/>
        <end position="2637"/>
    </location>
</feature>
<comment type="caution">
    <text evidence="3">The sequence shown here is derived from an EMBL/GenBank/DDBJ whole genome shotgun (WGS) entry which is preliminary data.</text>
</comment>
<feature type="region of interest" description="Disordered" evidence="2">
    <location>
        <begin position="4277"/>
        <end position="4310"/>
    </location>
</feature>
<feature type="compositionally biased region" description="Basic and acidic residues" evidence="2">
    <location>
        <begin position="253"/>
        <end position="265"/>
    </location>
</feature>
<feature type="compositionally biased region" description="Basic residues" evidence="2">
    <location>
        <begin position="3350"/>
        <end position="3364"/>
    </location>
</feature>
<feature type="region of interest" description="Disordered" evidence="2">
    <location>
        <begin position="208"/>
        <end position="377"/>
    </location>
</feature>
<feature type="compositionally biased region" description="Basic and acidic residues" evidence="2">
    <location>
        <begin position="982"/>
        <end position="995"/>
    </location>
</feature>
<feature type="region of interest" description="Disordered" evidence="2">
    <location>
        <begin position="59"/>
        <end position="86"/>
    </location>
</feature>
<feature type="compositionally biased region" description="Polar residues" evidence="2">
    <location>
        <begin position="2788"/>
        <end position="2798"/>
    </location>
</feature>
<sequence>MLVCLQSTHSATLLCRDCIPQVHQGQCESHERLIAQLTERIYQIDPCAVIPTELTLETTEPSSLASTLDTASGEEIQAPPPPSSADSEVQVMVTRELPASDADGLDLEVNTLTDPNVRNMQQHASTMLTAPDAGVQLTWADVAAGRKSPGLFSQPCFEEMNMPQVMSKQHEVLETETPLETTPVSTAPTFTGEPTAEQGIIMETAAETTILEDPITSTSHTAGSTHRDEKQICEHKNHQQQPSKTQKPPSFDQDSKTQKRTQPRDRRYRKKQQEQQPEASSSSDAQDEVYYDAPSRRNSQRMSPKRTLYSKPRPSPRESPKDTPMVTPKTSPTESPKLSPQVERRDNPRITKPEYQEPLQSTSEEVRHHRGSEPMIWDGRKTYAEILKGSQEMRARKEKQPVIEAPPPLPPSQYIIDEMEQQPTYVEVSTQATEMFEDTPAIPVTEPMPPLVESSECFEAHQHEYEMSEVSSAIEEALPPPPSQPQPQSVTQQIQEETPVVMPPFAAYLEQNNFMPESVDITQSHEQGFQQSVSIPIFHHGHPVEAQGMQGPVHTIESPMQGLVMGGSIDTMSLYTGVIQYPTTTSYIPEGFAAYTQSSEFPQPSENSSEYTMVNNEQQQQHLAEETSIMSMVPTQPQVTPPMMTPPETPDQYQEEEEEEEQLGSEEPMEVSSLIFEQSNLASSEAPFEISSELRMHTDKGLHAASSMESIDRPKMSYAQILAMGLKAAPSAVVTHTYGALRSVMSYVKGPVSEEERPKSELREKPIESRLREKPTESLPRPPVRQERPATTHLLSDHDRSRGKKRSLEPKIEVTMAKEPEESKKEKDPMQAETYIPGLVFKATSLERRSRSKSARRKKREASQHAEEPPRDTEMIQSEAGKKEPTRKTEKNPKVKVPKLEHSVTPPLKEVKVHPKVSEAPTPSCLQETQVQKATALAPVEDKPSETPKQSHQPKAQTQPKDKKGEKTETEKVLVTTISVESKIEAPKAPEVEERRKKKKKRIVTNPEEQEDELEKALREIEEMERSGKLQPPPAAKAPAAEDDKTKKRGFKRTKKAEHPPTPKAMAQPSQTSDTSPENEETVTKTLKTEKKKAPKNKSAETEKTPTEVKGSKKPNVQRGDAHVAASIIGISQTINTQPDEYKETTVKVKSETPVEPVASVPEQVAASSNQFPDVSSAPSTNPTAPLSLVTPETTSVPAVDLSKPFPKNASHADGNQEDVATEEVAIPKASINILPTDSMSMMEAENGQENEPVPDINHGFGQDALSSQQDVVPSVEPLAAVTEKVSFEKNLVGNISEPELIKHKKVKTVLNKENKENPNETHEMRSSTTKVCKVMRRRVIKKIIMKVTEPEVIVHKTMRRRVIRKIVNINGKPVETEEIIEEPVEKTEEMLQNLPADSVTTETITDHVTTVYKIIRRRVIKKIVIIDGKPVETEEVVEEPEEVTEEMLQNLPADAIITETITKPVTSIHMLGSEPVNKKEEKKKWHNLEMQTVSENEQKTLETGFHTGEAHIQQTHTTEQRDTQIQGAKMITGITEKPQIENSEPSIKVTEEKLSSPESVIYHLTQQSLVEAPTHKPLCSVSPIELTIEGESKMRENYSHTLSSKKHIIIQKRIVKVIIIIDGKPVEKEEVIEEPNDVTDEVLQNLPSGSVVTESVTQPEVITVYRLIRRKIIKNVVIVDGKPVETEEVIEEPEEVTEEVLKNLPPGSVVTRTITKPERLSIYDVINEMSLKRGLAEGSKMTEEVLENLPSSSAIVGPEMISTQKIVKNRVTKKTTVVDGKPVVTEVIEEPEDEVDSALRMIASEVAREAIGTEHDTFPVEEIDHANSEEAMHIDTDRCCNTEGKPRHTGVEEMLKEPHHEEAASMAPTFALPLPDHANDWMELIEGGGFTLDDEDEEPPVSHESQSSSQSPAVFQVPTAEPLLSQDNVVTPQKKEEERDSMIPTVNEDNFQELLKAPEAQSAPIMQPAFGLVLPDHSNDWLEVIESGGFTLDSEDEAESEPATFAETNTLLTDQAVKSSVCEVSTNDVSQSIEETVEEVGLLSKKIITPSEHSTHAELPKPAVEVLTFTGNEVPVKETPSVASKPEEAPAQQDSSAHKKQAFNLPVPDHANDWMEMVLEGRFSLDEEEDETEAAPQTSENDGQSLPTLLEEKAEKIYREPLSITECFPEKEKEGRNELIAVESLQEHIAVSTSSENLQKSVVEADDAVATTKTTELVTARETSVAPPMFGLPIPDHANDFLEIIEVLSEDKILKEESAEVLKTQSQEQSTETPVVPPVFSLPIPDHANDFLEIIEGGGFTLDSESEEESSNILVSTQVVVSEDKILQEESAKALKTQCQEQSTETPAAFPEFGLPIPDHANDFLEIIEGGGFTLDSESEEESANIEEVTQVVVSENKILQEESVKALKTPAQKQSIKGTKPFSYATILSVGKAPTAEEPVAEPKMLYQYQEIPASVLVSSSPSVPPAQEPKQDTDGFEEKRMEKEVLKSVSPPEPKQKSEKVALKSVSQPEPEKKIEKGEDSKSVSLPEPKKKFQEEESLKSVSQSEPDKKSEKGEIPKSQPDQKKKLEKEEVLKNVSQPEAKKTLEKEVLKSVTQLQPDKIIEKVEVPKSVSQPQPEVQCHPSKKVEKKRKKKTALKEEKDEPKKTVQTTPEQKSETVAEIKETQVFELTSIETELADVTLETSVEEVVSDKGLNFGAQTHITDSDVATVQLEVDVTDEKQKNSQSESRELIKDTEISTAQVSSEGFMTSLLSATQVSQHPSGLLIDPNEIILVPQWMRQRPIMRTSSTDDTITTPLEERKRLFKTKSAPLERTSPATDKDSRTTMEEESASCSLVSGEEYYKNKKKRPKKGKAKKGDEKDQDRGSKCFEDAGLEKDSDEKDEPLCQGSEEKVSEQPEPDVIVLTENGGKQETADETVKEQNIQSKEVKELQEKTGDILSSGKVLEEVKKTANVQSVTVKTELQESSEEFKLSEEVKSEEVKSSSEVLPELLQEPAADVSDINDPSPSPKEFEFVPSPREKTAMETKDTHKEGITTETNFMLKQGKELPVKDFELIPECIVEEKAISKEKAFGLEKVVPNFEEALKEAMKTVMDETTETAVVQSSGETVSDNTDDWLHVSRETEHSSAATGMDVDLIKEEVHFEDQEGLTVEEVSSIVTEDKSMESLEITPDESEAPVLPSDRLVDITVPQLGFHSEQDSGVSVTEMSEPSKIISTHQQSSYANILIHAPAIVVEKEPEETKKPYVYRNPTLVGVEEPLKIDKQVTKVDKEGFTQFVSKKERFRRKTHSTSAAAEEIEEAVQSVVEEIKKKDPAKVTREEVLEALCANADEADSDDEVSHVEVVQSKRSKSRQRTRSKRSSKQSESEKEIGEIAAAIERGEIPPKPKDVVEYEHKLFAAFYLGSELWYDVFGIKDAELYYPKFILEMQQEKSQIADEQQPEVKEMTALTKLQAVPHSSVVEPLVCSDHDVLGPSKPVPLEPTAGKVDAKPIKKDNIAHVETSIPVAVMKETSPTTKLVSPSVLPVNDSSIYDMNLITEAETHYYEYVAWLQSMASCAKEIKIPADQKSVTQVPVTATVAITDDWAPSPDRTVICDDSQILKEETVINTSHILAKTVIDIHKIVEDSIVAEKSGRKKAAPQLVSPTTDESLHEMSDDVPNIQISEDLHKESLDEESKYTPLFVEEVHKSRSDVTEVDNETAFPDKSNSTLAVKSIKKEEDLNLTGSKTEHLYTDEISLASTSQSQGHECMLVPSYDMSTIHTAEAEYQKYLASETQTTSWADVVAHGKPITEASEELSKDPEDEKSFILYQTKTIKVLLPEEEPLKPKVPCSIDEEGFTEFVSKQELRRRLRSSCSEEPDVKDIVPYVPRIELPEVEIIEDQHVETQKEPISQSESEAFEESMVETVEIKVRHRRRTDSHRKSQRSRTSAAEKEVDEILRQMSREDVLQKYANYDAVQYDKWQLEDSERIYHEMLAVEVSPLTSVQASQSDMPSQEDGVSILTQEECIVHLLPASSDTLPSPSLTPLPTNYALELTYFPSYDMAAINEAECRYHQHQTYSSLVHSDVSVMEDALGPRAENEIPDKLATGDTTFEHLDSPVNTFSLSKPVAPIQTETPPPLSEQSITCKHSFIHSATKPDKEKTEIPPYSKIFDTLPETQVVIKKGIFDRETPSQVKVLDIVSESDTPNQAPVTVPEVFAAKQDTVSLKEASVNDAKTSDAAVKPEDPNLTKTLVTQVELKPPGPAKALAIVPKLEAPIPANVLAAKVKPELSISSAKEASATEVKVEASSPAKAPAAEVKPELPTPANASGVEIKADALSLVKIPAAEIKGEALSPLKTSDTRVKHSKKQHNDSKEGPVQPLLETPTVSHLPLEEDLLTVELPGSPLLFDMHDFAEAESNYFAFLASNQQENTVTVEVLSNSVVPSVSDVNVCLHDGAHTAMSTHEESPTDMKPTVSEITLRSPVRTKDNVSTEIQLYDYNSIQRAEAEHQEYLAHHSPANTSREDSVVMEEERLVKDANEKEINNSDSIIHEESSFGNYDMNAIGLAETKYQEYIAQQTGTTSWAHVVSQAKAVEIEEEKEEPIDEKSFILYHTKKVQVVVAAEDPRKPSTPHVVDDEGFTEFISKQERRRRLRSSCSDEAEDYVTDIVPYVPRIELPEVEVSEESKLTEFEQKIINEDKYEAEKQFTPKENNSEDKHIAKETSEDSKEINIPIKHERSHKSNREKHHKRHRSRISEAEQEVDDILRQMDREEVLQKNAGSDSFLCNQWIFNDAEKSYYEMIEQLKKDDTNLVSEIREKEKDNDDDDSHDGGYNSPPGLPPADNFDGYYARMLETEIIQANPPHGVANWTDESTYLSLTPPPPDLVTVCSVPGSSMTQTTHTHDMTQTQTLPPTMSKMTLTEMSKKAAPLQAPYQASSTLAQHKKHQIEIKEKVSSAQEKLQSFQERLQSLVDHSVIQQLTIIQTLIIEMKRMEDELNYLEEKGKCLEQDSEMLSLQATVSGLTTRLKTVLAQAQTKRTEIEGRHSTAEQQKLHLIEYQQLLQDLECWVTETYNQITADISLSSSAEIREQIANNQVLIRRIVMSTELINKMLN</sequence>
<feature type="region of interest" description="Disordered" evidence="2">
    <location>
        <begin position="2460"/>
        <end position="2589"/>
    </location>
</feature>
<organism evidence="3 4">
    <name type="scientific">Portunus trituberculatus</name>
    <name type="common">Swimming crab</name>
    <name type="synonym">Neptunus trituberculatus</name>
    <dbReference type="NCBI Taxonomy" id="210409"/>
    <lineage>
        <taxon>Eukaryota</taxon>
        <taxon>Metazoa</taxon>
        <taxon>Ecdysozoa</taxon>
        <taxon>Arthropoda</taxon>
        <taxon>Crustacea</taxon>
        <taxon>Multicrustacea</taxon>
        <taxon>Malacostraca</taxon>
        <taxon>Eumalacostraca</taxon>
        <taxon>Eucarida</taxon>
        <taxon>Decapoda</taxon>
        <taxon>Pleocyemata</taxon>
        <taxon>Brachyura</taxon>
        <taxon>Eubrachyura</taxon>
        <taxon>Portunoidea</taxon>
        <taxon>Portunidae</taxon>
        <taxon>Portuninae</taxon>
        <taxon>Portunus</taxon>
    </lineage>
</organism>
<reference evidence="3 4" key="1">
    <citation type="submission" date="2019-05" db="EMBL/GenBank/DDBJ databases">
        <title>Another draft genome of Portunus trituberculatus and its Hox gene families provides insights of decapod evolution.</title>
        <authorList>
            <person name="Jeong J.-H."/>
            <person name="Song I."/>
            <person name="Kim S."/>
            <person name="Choi T."/>
            <person name="Kim D."/>
            <person name="Ryu S."/>
            <person name="Kim W."/>
        </authorList>
    </citation>
    <scope>NUCLEOTIDE SEQUENCE [LARGE SCALE GENOMIC DNA]</scope>
    <source>
        <tissue evidence="3">Muscle</tissue>
    </source>
</reference>
<feature type="compositionally biased region" description="Basic and acidic residues" evidence="2">
    <location>
        <begin position="2472"/>
        <end position="2489"/>
    </location>
</feature>
<feature type="compositionally biased region" description="Low complexity" evidence="2">
    <location>
        <begin position="4289"/>
        <end position="4300"/>
    </location>
</feature>
<feature type="compositionally biased region" description="Basic and acidic residues" evidence="2">
    <location>
        <begin position="752"/>
        <end position="776"/>
    </location>
</feature>
<feature type="compositionally biased region" description="Polar residues" evidence="2">
    <location>
        <begin position="215"/>
        <end position="224"/>
    </location>
</feature>
<feature type="region of interest" description="Disordered" evidence="2">
    <location>
        <begin position="4690"/>
        <end position="4742"/>
    </location>
</feature>
<feature type="compositionally biased region" description="Polar residues" evidence="2">
    <location>
        <begin position="328"/>
        <end position="338"/>
    </location>
</feature>
<accession>A0A5B7E236</accession>
<feature type="compositionally biased region" description="Basic and acidic residues" evidence="2">
    <location>
        <begin position="2929"/>
        <end position="2938"/>
    </location>
</feature>
<feature type="compositionally biased region" description="Low complexity" evidence="2">
    <location>
        <begin position="59"/>
        <end position="68"/>
    </location>
</feature>
<feature type="compositionally biased region" description="Basic and acidic residues" evidence="2">
    <location>
        <begin position="1015"/>
        <end position="1028"/>
    </location>
</feature>
<feature type="region of interest" description="Disordered" evidence="2">
    <location>
        <begin position="2604"/>
        <end position="2660"/>
    </location>
</feature>
<feature type="region of interest" description="Disordered" evidence="2">
    <location>
        <begin position="3339"/>
        <end position="3372"/>
    </location>
</feature>
<feature type="compositionally biased region" description="Basic and acidic residues" evidence="2">
    <location>
        <begin position="2549"/>
        <end position="2576"/>
    </location>
</feature>
<feature type="region of interest" description="Disordered" evidence="2">
    <location>
        <begin position="2076"/>
        <end position="2100"/>
    </location>
</feature>
<dbReference type="OrthoDB" id="18740at2759"/>
<dbReference type="Proteomes" id="UP000324222">
    <property type="component" value="Unassembled WGS sequence"/>
</dbReference>
<feature type="compositionally biased region" description="Basic residues" evidence="2">
    <location>
        <begin position="2847"/>
        <end position="2857"/>
    </location>
</feature>
<evidence type="ECO:0000313" key="3">
    <source>
        <dbReference type="EMBL" id="MPC28092.1"/>
    </source>
</evidence>
<feature type="region of interest" description="Disordered" evidence="2">
    <location>
        <begin position="751"/>
        <end position="1227"/>
    </location>
</feature>
<feature type="compositionally biased region" description="Basic and acidic residues" evidence="2">
    <location>
        <begin position="2858"/>
        <end position="2882"/>
    </location>
</feature>
<feature type="compositionally biased region" description="Polar residues" evidence="2">
    <location>
        <begin position="1130"/>
        <end position="1139"/>
    </location>
</feature>